<dbReference type="KEGG" id="tsig:D6T69_05005"/>
<keyword evidence="2" id="KW-1185">Reference proteome</keyword>
<dbReference type="RefSeq" id="WP_125066729.1">
    <property type="nucleotide sequence ID" value="NZ_CP032548.1"/>
</dbReference>
<reference evidence="1 2" key="1">
    <citation type="submission" date="2018-09" db="EMBL/GenBank/DDBJ databases">
        <title>Insights into the microbiota of Asian seabass (Lates calcarifer) with tenacibaculosis symptoms and description of sp. nov. Tenacibaculum singaporense.</title>
        <authorList>
            <person name="Miyake S."/>
            <person name="Soh M."/>
            <person name="Azman M.N."/>
            <person name="Ngoh S.Y."/>
            <person name="Orban L."/>
        </authorList>
    </citation>
    <scope>NUCLEOTIDE SEQUENCE [LARGE SCALE GENOMIC DNA]</scope>
    <source>
        <strain evidence="1 2">DSM 106434</strain>
    </source>
</reference>
<dbReference type="InterPro" id="IPR032560">
    <property type="entry name" value="DUF4932"/>
</dbReference>
<dbReference type="Proteomes" id="UP000274593">
    <property type="component" value="Chromosome"/>
</dbReference>
<dbReference type="PROSITE" id="PS51257">
    <property type="entry name" value="PROKAR_LIPOPROTEIN"/>
    <property type="match status" value="1"/>
</dbReference>
<dbReference type="Pfam" id="PF16286">
    <property type="entry name" value="DUF4932"/>
    <property type="match status" value="1"/>
</dbReference>
<evidence type="ECO:0000313" key="2">
    <source>
        <dbReference type="Proteomes" id="UP000274593"/>
    </source>
</evidence>
<accession>A0A3Q8RR25</accession>
<sequence>MKQIIGIFLILITLSACSQDRKKVSEQKETILKEPKVDKRIELLSIVFRLADNHEYSQNLFPKYVENIQNHFEKFKNHDLIKYVKSELHEKGIGFSSVMSMAIHITEPPNIKALIVPFSNKSLEKSWTKKNSTQFLKLLNEFYTDADCETFFNNNKELYKAASNRFKKVYQNLDLEWYQKFYGEDPKGEFKIINALGNGGASYGPKIIYPNGNEVVYAIMGTWSVDNLGIPKYEMKDYFPTILHEFNHSFVNHVIEKHHSELQESGTIIFDNVKDEMNKQAYSNWKTMYDEALVRATVIKYMKDHNFDKKTIKKELNEQLNNGFLWTHELVKELERYDNNRDRYPTLESFMKELVIFFNKTASEIDKRKNIGTKK</sequence>
<dbReference type="AlphaFoldDB" id="A0A3Q8RR25"/>
<organism evidence="1 2">
    <name type="scientific">Tenacibaculum singaporense</name>
    <dbReference type="NCBI Taxonomy" id="2358479"/>
    <lineage>
        <taxon>Bacteria</taxon>
        <taxon>Pseudomonadati</taxon>
        <taxon>Bacteroidota</taxon>
        <taxon>Flavobacteriia</taxon>
        <taxon>Flavobacteriales</taxon>
        <taxon>Flavobacteriaceae</taxon>
        <taxon>Tenacibaculum</taxon>
    </lineage>
</organism>
<protein>
    <submittedName>
        <fullName evidence="1">DUF4932 domain-containing protein</fullName>
    </submittedName>
</protein>
<proteinExistence type="predicted"/>
<gene>
    <name evidence="1" type="ORF">D6T69_05005</name>
</gene>
<name>A0A3Q8RR25_9FLAO</name>
<evidence type="ECO:0000313" key="1">
    <source>
        <dbReference type="EMBL" id="AZJ34917.1"/>
    </source>
</evidence>
<dbReference type="EMBL" id="CP032548">
    <property type="protein sequence ID" value="AZJ34917.1"/>
    <property type="molecule type" value="Genomic_DNA"/>
</dbReference>